<name>A0A4R3MMF2_9FIRM</name>
<evidence type="ECO:0000256" key="5">
    <source>
        <dbReference type="ARBA" id="ARBA00022729"/>
    </source>
</evidence>
<evidence type="ECO:0000256" key="10">
    <source>
        <dbReference type="SAM" id="MobiDB-lite"/>
    </source>
</evidence>
<dbReference type="InterPro" id="IPR052052">
    <property type="entry name" value="Polysaccharide_Lyase_9"/>
</dbReference>
<dbReference type="SMART" id="SM00710">
    <property type="entry name" value="PbH1"/>
    <property type="match status" value="4"/>
</dbReference>
<evidence type="ECO:0000256" key="8">
    <source>
        <dbReference type="ARBA" id="ARBA00023239"/>
    </source>
</evidence>
<evidence type="ECO:0000256" key="2">
    <source>
        <dbReference type="ARBA" id="ARBA00004613"/>
    </source>
</evidence>
<keyword evidence="14" id="KW-1185">Reference proteome</keyword>
<dbReference type="Gene3D" id="2.160.20.10">
    <property type="entry name" value="Single-stranded right-handed beta-helix, Pectin lyase-like"/>
    <property type="match status" value="1"/>
</dbReference>
<gene>
    <name evidence="13" type="ORF">EDC18_103178</name>
</gene>
<dbReference type="InterPro" id="IPR012334">
    <property type="entry name" value="Pectin_lyas_fold"/>
</dbReference>
<sequence length="1891" mass="207084">MNNYKRVLGLLMSLVMVLSSVSFTVFAEEIVEPDNGNIEEEANIGEWIDSFFGDNGGAAVVTDPANFEFKENENGTVTIRVSNNRGKIAGSVEGIAYYYQQLPAEFNYEIKATAKVDAWTANNQVAFGLMLRSNVLDYVNDSTFTGDYIAVGAVDQAMKGFYKYASGSVQKDNFPFVQAAPPLVGNEYELSIKKSGDIYVLTIGNETHILENYTGDINYAGLFVARNATVTFSDFEIIVDTRVLNELQVNTSLMKTEYLVGESIDLTDLEVTAVYDDESVEVLSGNDVIVTGFNSSQVGTTTITINYNGVTATADLQIVPLTVDDLQIKYYPAKMNYYKLDAFNPLGLTVVADYNDGYKIADLTEDLYTIYVNGVSTEEEPFIFENSGIHIVTVRSNETVDKVVEFEVYVREADLTALEVRQQPVKTQYFIDETLDLDGIVVYAHYDDGSQVRLMRNEFHATDIDTQTPGDKVVTLSHKGVTIDLNFNVKVRDLSEIKVTEYPRTTFFIGDEFTSDGLEVAKIFDNLDVETLLASEYTIDTTNFNNQEVGVYDIVIIPEDENLESIIYKVTVREKINYEWRQIVFGQSITAGRNFIEEKDGYVEITALEGGGKITADHDGISFYYVELDGAEDNFTLSADIKVVAYAKTPHDGQESFGIMARDAIGTHMDSGVFSSNIAAIGGVSGGTGLPNGTQLFARTGVLAPDGEGSLGIQRRMIEEVRPTPATTESNYKLTLSKTNSGFTGMLNNGEEVTIFEPEILKIQDDKMYVGFYTARLATIEVRNIELDVTAAATDAPRVDPPKEAVEPGVRVESLNRVSLETYKLMVDANVDGIATVRQGSTVIAENVVVEGGKILTIPTTIANNDRTNFSITFVPDETQYLTNYDVIVRNFTVDMRTYQEGQNIYVSPTGRNDGDGSIENPLDLDTAIEFVMPGQTIIVQDGVYVRERRLEINKYNDGTPEGMKKLFAAEGARPVIDNDRRVGGIIASGNYWHIKGIDFARSSGNSHGFRLGGSHNIIEDARFYENGDTGLQISRTDGSPNFADWPAHNLILNSTSFANRDPAENNADGFAAKITSGPGNVFDGNIAYNNADDGWDLYTKVGEGAIGPVVIRNSVAFNNGYRIDGTSSGGHGIGFKLGGEGVHVPHIIENSIAFGNKADGFSSNSNPGVIVRGQNIAFNNRGRNLDLRTYTTVTPDFSLDGFISFHYNNPGASVDAIPAVQSDVLRKDTNFLYNGAVSVNASGEELTINNFNNLVMPEMVNRLEDGSIDFSFLIYDANGNFSHELPEEPTEPTDPIEAPEGAIFFENFQGATGASLWTSEYRALPNDGSKPMYIRKSGETSVNIENDSITLLGGRFTIGAESSVDSTADTTPGGVLDLSKPYQIVIDIAEANGTGNFIVYVDNNTTGMANSPLGGDSRLYQEVANNIEVGQLIIESEVGTEASFIQLRTSGGGNVTIDSVTIKYIDEEPVEPVEPVEPGEPGDGEVPPVTPPTTPPTTPSEIEIIENEDGSVSVVPGVVKNEVTKIVEAALNKSDFNSALDKAQPNVNGRRNVMIQLDKVEGANGYAQVLPVNALANLESNHRIILVTEVATIELPNNTLSNLTLNEEDIIELNVANVEEDAQSKKVVEIFFSVNGERVNWNNSKVAVNVSIPYEVTDEDTEHLVIVYIDTNGNRTPVYNGRYNAEKGRMEFRTNHFSKYAVAYVQETFNDIGNHGWAQRSIEVLASRGIIRGTSVEEKRFEPSANISRADFVILLVKTLGLTADIEGNFDDVASNDYFYNEVAIAKELGIAYGVGNNKFDPREEISREDMMTLTARAMIVAGVTTEANDELVLDSFTDHNEIATYALESIAMLVGNGLIEGYNNNTIQPNGNATRAEMAMFMYRLYNFQ</sequence>
<feature type="signal peptide" evidence="11">
    <location>
        <begin position="1"/>
        <end position="27"/>
    </location>
</feature>
<dbReference type="Pfam" id="PF07523">
    <property type="entry name" value="Big_3"/>
    <property type="match status" value="3"/>
</dbReference>
<dbReference type="GO" id="GO:0016837">
    <property type="term" value="F:carbon-oxygen lyase activity, acting on polysaccharides"/>
    <property type="evidence" value="ECO:0007669"/>
    <property type="project" value="TreeGrafter"/>
</dbReference>
<feature type="domain" description="SLH" evidence="12">
    <location>
        <begin position="1706"/>
        <end position="1771"/>
    </location>
</feature>
<dbReference type="Pfam" id="PF25849">
    <property type="entry name" value="PelX_N"/>
    <property type="match status" value="2"/>
</dbReference>
<dbReference type="PANTHER" id="PTHR40088:SF1">
    <property type="entry name" value="PECTATE LYASE PEL9"/>
    <property type="match status" value="1"/>
</dbReference>
<dbReference type="GO" id="GO:0005576">
    <property type="term" value="C:extracellular region"/>
    <property type="evidence" value="ECO:0007669"/>
    <property type="project" value="UniProtKB-SubCell"/>
</dbReference>
<protein>
    <submittedName>
        <fullName evidence="13">Ig-like protein group 3</fullName>
    </submittedName>
</protein>
<dbReference type="PANTHER" id="PTHR40088">
    <property type="entry name" value="PECTATE LYASE (EUROFUNG)"/>
    <property type="match status" value="1"/>
</dbReference>
<dbReference type="Pfam" id="PF00395">
    <property type="entry name" value="SLH"/>
    <property type="match status" value="3"/>
</dbReference>
<dbReference type="Pfam" id="PF25850">
    <property type="entry name" value="PelX_Ig"/>
    <property type="match status" value="1"/>
</dbReference>
<dbReference type="PROSITE" id="PS51272">
    <property type="entry name" value="SLH"/>
    <property type="match status" value="3"/>
</dbReference>
<dbReference type="InterPro" id="IPR053868">
    <property type="entry name" value="Pel9A-like_beta_helix"/>
</dbReference>
<evidence type="ECO:0000313" key="13">
    <source>
        <dbReference type="EMBL" id="TCT15473.1"/>
    </source>
</evidence>
<evidence type="ECO:0000256" key="3">
    <source>
        <dbReference type="ARBA" id="ARBA00022525"/>
    </source>
</evidence>
<dbReference type="OrthoDB" id="9798386at2"/>
<evidence type="ECO:0000259" key="12">
    <source>
        <dbReference type="PROSITE" id="PS51272"/>
    </source>
</evidence>
<evidence type="ECO:0000256" key="7">
    <source>
        <dbReference type="ARBA" id="ARBA00022837"/>
    </source>
</evidence>
<keyword evidence="5 11" id="KW-0732">Signal</keyword>
<feature type="region of interest" description="Disordered" evidence="10">
    <location>
        <begin position="1471"/>
        <end position="1500"/>
    </location>
</feature>
<dbReference type="RefSeq" id="WP_132251199.1">
    <property type="nucleotide sequence ID" value="NZ_SMAL01000003.1"/>
</dbReference>
<keyword evidence="6" id="KW-0677">Repeat</keyword>
<evidence type="ECO:0000256" key="11">
    <source>
        <dbReference type="SAM" id="SignalP"/>
    </source>
</evidence>
<dbReference type="InterPro" id="IPR058953">
    <property type="entry name" value="PelX-like_N"/>
</dbReference>
<dbReference type="Pfam" id="PF22842">
    <property type="entry name" value="Pel9A-like_beta_helix"/>
    <property type="match status" value="1"/>
</dbReference>
<evidence type="ECO:0000256" key="6">
    <source>
        <dbReference type="ARBA" id="ARBA00022737"/>
    </source>
</evidence>
<dbReference type="InterPro" id="IPR011050">
    <property type="entry name" value="Pectin_lyase_fold/virulence"/>
</dbReference>
<comment type="caution">
    <text evidence="13">The sequence shown here is derived from an EMBL/GenBank/DDBJ whole genome shotgun (WGS) entry which is preliminary data.</text>
</comment>
<feature type="compositionally biased region" description="Pro residues" evidence="10">
    <location>
        <begin position="1489"/>
        <end position="1499"/>
    </location>
</feature>
<comment type="similarity">
    <text evidence="9">Belongs to the polysaccharide lyase 9 family.</text>
</comment>
<reference evidence="13 14" key="1">
    <citation type="submission" date="2019-03" db="EMBL/GenBank/DDBJ databases">
        <title>Genomic Encyclopedia of Type Strains, Phase IV (KMG-IV): sequencing the most valuable type-strain genomes for metagenomic binning, comparative biology and taxonomic classification.</title>
        <authorList>
            <person name="Goeker M."/>
        </authorList>
    </citation>
    <scope>NUCLEOTIDE SEQUENCE [LARGE SCALE GENOMIC DNA]</scope>
    <source>
        <strain evidence="13 14">DSM 24629</strain>
    </source>
</reference>
<feature type="domain" description="SLH" evidence="12">
    <location>
        <begin position="1772"/>
        <end position="1830"/>
    </location>
</feature>
<dbReference type="Proteomes" id="UP000294902">
    <property type="component" value="Unassembled WGS sequence"/>
</dbReference>
<evidence type="ECO:0000256" key="9">
    <source>
        <dbReference type="ARBA" id="ARBA00038263"/>
    </source>
</evidence>
<keyword evidence="3" id="KW-0964">Secreted</keyword>
<comment type="cofactor">
    <cofactor evidence="1">
        <name>Ca(2+)</name>
        <dbReference type="ChEBI" id="CHEBI:29108"/>
    </cofactor>
</comment>
<proteinExistence type="inferred from homology"/>
<comment type="subcellular location">
    <subcellularLocation>
        <location evidence="2">Secreted</location>
    </subcellularLocation>
</comment>
<evidence type="ECO:0000313" key="14">
    <source>
        <dbReference type="Proteomes" id="UP000294902"/>
    </source>
</evidence>
<dbReference type="SUPFAM" id="SSF51126">
    <property type="entry name" value="Pectin lyase-like"/>
    <property type="match status" value="1"/>
</dbReference>
<dbReference type="InterPro" id="IPR022038">
    <property type="entry name" value="Ig-like_bact"/>
</dbReference>
<dbReference type="InterPro" id="IPR006626">
    <property type="entry name" value="PbH1"/>
</dbReference>
<dbReference type="EMBL" id="SMAL01000003">
    <property type="protein sequence ID" value="TCT15473.1"/>
    <property type="molecule type" value="Genomic_DNA"/>
</dbReference>
<keyword evidence="7" id="KW-0106">Calcium</keyword>
<dbReference type="InterPro" id="IPR058863">
    <property type="entry name" value="PelX-like_Ig"/>
</dbReference>
<keyword evidence="8" id="KW-0456">Lyase</keyword>
<dbReference type="Gene3D" id="2.60.40.3630">
    <property type="match status" value="3"/>
</dbReference>
<keyword evidence="4" id="KW-0479">Metal-binding</keyword>
<accession>A0A4R3MMF2</accession>
<evidence type="ECO:0000256" key="1">
    <source>
        <dbReference type="ARBA" id="ARBA00001913"/>
    </source>
</evidence>
<organism evidence="13 14">
    <name type="scientific">Natranaerovirga pectinivora</name>
    <dbReference type="NCBI Taxonomy" id="682400"/>
    <lineage>
        <taxon>Bacteria</taxon>
        <taxon>Bacillati</taxon>
        <taxon>Bacillota</taxon>
        <taxon>Clostridia</taxon>
        <taxon>Lachnospirales</taxon>
        <taxon>Natranaerovirgaceae</taxon>
        <taxon>Natranaerovirga</taxon>
    </lineage>
</organism>
<dbReference type="GO" id="GO:0046872">
    <property type="term" value="F:metal ion binding"/>
    <property type="evidence" value="ECO:0007669"/>
    <property type="project" value="UniProtKB-KW"/>
</dbReference>
<evidence type="ECO:0000256" key="4">
    <source>
        <dbReference type="ARBA" id="ARBA00022723"/>
    </source>
</evidence>
<feature type="chain" id="PRO_5020610754" evidence="11">
    <location>
        <begin position="28"/>
        <end position="1891"/>
    </location>
</feature>
<feature type="domain" description="SLH" evidence="12">
    <location>
        <begin position="1835"/>
        <end position="1891"/>
    </location>
</feature>
<dbReference type="InterPro" id="IPR001119">
    <property type="entry name" value="SLH_dom"/>
</dbReference>